<dbReference type="Pfam" id="PF22974">
    <property type="entry name" value="DUF7029"/>
    <property type="match status" value="1"/>
</dbReference>
<feature type="chain" id="PRO_5042276339" description="DUF7029 domain-containing protein" evidence="1">
    <location>
        <begin position="20"/>
        <end position="757"/>
    </location>
</feature>
<comment type="caution">
    <text evidence="3">The sequence shown here is derived from an EMBL/GenBank/DDBJ whole genome shotgun (WGS) entry which is preliminary data.</text>
</comment>
<reference evidence="3" key="1">
    <citation type="submission" date="2023-03" db="EMBL/GenBank/DDBJ databases">
        <title>Massive genome expansion in bonnet fungi (Mycena s.s.) driven by repeated elements and novel gene families across ecological guilds.</title>
        <authorList>
            <consortium name="Lawrence Berkeley National Laboratory"/>
            <person name="Harder C.B."/>
            <person name="Miyauchi S."/>
            <person name="Viragh M."/>
            <person name="Kuo A."/>
            <person name="Thoen E."/>
            <person name="Andreopoulos B."/>
            <person name="Lu D."/>
            <person name="Skrede I."/>
            <person name="Drula E."/>
            <person name="Henrissat B."/>
            <person name="Morin E."/>
            <person name="Kohler A."/>
            <person name="Barry K."/>
            <person name="LaButti K."/>
            <person name="Morin E."/>
            <person name="Salamov A."/>
            <person name="Lipzen A."/>
            <person name="Mereny Z."/>
            <person name="Hegedus B."/>
            <person name="Baldrian P."/>
            <person name="Stursova M."/>
            <person name="Weitz H."/>
            <person name="Taylor A."/>
            <person name="Grigoriev I.V."/>
            <person name="Nagy L.G."/>
            <person name="Martin F."/>
            <person name="Kauserud H."/>
        </authorList>
    </citation>
    <scope>NUCLEOTIDE SEQUENCE</scope>
    <source>
        <strain evidence="3">CBHHK182m</strain>
    </source>
</reference>
<gene>
    <name evidence="3" type="ORF">B0H16DRAFT_357126</name>
</gene>
<feature type="domain" description="DUF7029" evidence="2">
    <location>
        <begin position="82"/>
        <end position="178"/>
    </location>
</feature>
<dbReference type="EMBL" id="JARKIB010000220">
    <property type="protein sequence ID" value="KAJ7722370.1"/>
    <property type="molecule type" value="Genomic_DNA"/>
</dbReference>
<evidence type="ECO:0000256" key="1">
    <source>
        <dbReference type="SAM" id="SignalP"/>
    </source>
</evidence>
<feature type="signal peptide" evidence="1">
    <location>
        <begin position="1"/>
        <end position="19"/>
    </location>
</feature>
<keyword evidence="1" id="KW-0732">Signal</keyword>
<dbReference type="InterPro" id="IPR054293">
    <property type="entry name" value="DUF7029"/>
</dbReference>
<dbReference type="AlphaFoldDB" id="A0AAD7MKY9"/>
<organism evidence="3 4">
    <name type="scientific">Mycena metata</name>
    <dbReference type="NCBI Taxonomy" id="1033252"/>
    <lineage>
        <taxon>Eukaryota</taxon>
        <taxon>Fungi</taxon>
        <taxon>Dikarya</taxon>
        <taxon>Basidiomycota</taxon>
        <taxon>Agaricomycotina</taxon>
        <taxon>Agaricomycetes</taxon>
        <taxon>Agaricomycetidae</taxon>
        <taxon>Agaricales</taxon>
        <taxon>Marasmiineae</taxon>
        <taxon>Mycenaceae</taxon>
        <taxon>Mycena</taxon>
    </lineage>
</organism>
<name>A0AAD7MKY9_9AGAR</name>
<keyword evidence="4" id="KW-1185">Reference proteome</keyword>
<evidence type="ECO:0000259" key="2">
    <source>
        <dbReference type="Pfam" id="PF22974"/>
    </source>
</evidence>
<protein>
    <recommendedName>
        <fullName evidence="2">DUF7029 domain-containing protein</fullName>
    </recommendedName>
</protein>
<accession>A0AAD7MKY9</accession>
<evidence type="ECO:0000313" key="3">
    <source>
        <dbReference type="EMBL" id="KAJ7722370.1"/>
    </source>
</evidence>
<proteinExistence type="predicted"/>
<dbReference type="Proteomes" id="UP001215598">
    <property type="component" value="Unassembled WGS sequence"/>
</dbReference>
<evidence type="ECO:0000313" key="4">
    <source>
        <dbReference type="Proteomes" id="UP001215598"/>
    </source>
</evidence>
<sequence length="757" mass="81368">MNYSYLVLTLAFFVKTVFAFTHAETHVPSPHLPLTLHPGIHPEDLLSDLENLKAKNTNSLYYASRQSSPVHGATIIQVSHVLPAVLLERSGFVASVTCDITARTISVTFADKESFSAALKDWRSHHGGFFLVSYVPNCGLGTESLERSFHLVSGVSSDEPYLRIVCHAKMVPIHETVHPDEEITIHAATFALEGPQPAATMDERVTRNRARGPAFVDDAVDFFGNFLPTVRLGRFVAKQIPFNTRKSSQGSFNTQSIKAYDGTFSTTNDSYLLAHFTPPKSNKVGPADAGTNTTNSTSTTEKYMDILCVNCGVDVKVVYSAHLVGTFVSGFQTAELKVQANVTVTLVLGIKATIRYEDEKNLPTIQGPVPYANLLVPNILEIGAFVLLDIGVTYSIDLTGTIQAGFICSWTGVGVLLDLKSPSKSGLLGDWGVSGHCNRVLDAELKLTVEVEPFAKLSLQVKATVLPKVTDKLTGDAALVERVGIKLTASVSTSKNGECPPGDPRMQGVISSQMSLAGSHFDDISLHTPFEYTVFDKCLRIPGLFDGIEDARPKPTDNGVYKIPKKPPPYVGGYNTGYNGGGKKFGGKGGFGRRDANSATPAGGAELTSILWVDESQVVTPSNGSVVTRNSTDTPMWRSQKQVVVQTAAGESLCVASATLKDVGYARLEVMMTVPTDYVQIALGYPSGRTDYLLATDTKNAYEIVICVLNGVGNLYIARFPTEPAKDTAAGADIPKTLCDGANPEYGTPYLTLSTAT</sequence>